<protein>
    <submittedName>
        <fullName evidence="1">Uncharacterized protein</fullName>
    </submittedName>
</protein>
<sequence length="65" mass="7616">MVLLVIRAQTILKLYIVFVKAIRCTCISIIESINYIQIHAHQQAIYSCMILIDMNYHFLYIVLSI</sequence>
<evidence type="ECO:0000313" key="1">
    <source>
        <dbReference type="EMBL" id="GCL68481.1"/>
    </source>
</evidence>
<dbReference type="AlphaFoldDB" id="A0A480B4T4"/>
<proteinExistence type="predicted"/>
<evidence type="ECO:0000313" key="2">
    <source>
        <dbReference type="Proteomes" id="UP000303581"/>
    </source>
</evidence>
<gene>
    <name evidence="1" type="ORF">PAGU1579_02500</name>
</gene>
<dbReference type="Proteomes" id="UP000303581">
    <property type="component" value="Unassembled WGS sequence"/>
</dbReference>
<organism evidence="1 2">
    <name type="scientific">Veillonella tobetsuensis</name>
    <dbReference type="NCBI Taxonomy" id="1110546"/>
    <lineage>
        <taxon>Bacteria</taxon>
        <taxon>Bacillati</taxon>
        <taxon>Bacillota</taxon>
        <taxon>Negativicutes</taxon>
        <taxon>Veillonellales</taxon>
        <taxon>Veillonellaceae</taxon>
        <taxon>Veillonella</taxon>
    </lineage>
</organism>
<name>A0A480B4T4_9FIRM</name>
<accession>A0A480B4T4</accession>
<keyword evidence="2" id="KW-1185">Reference proteome</keyword>
<comment type="caution">
    <text evidence="1">The sequence shown here is derived from an EMBL/GenBank/DDBJ whole genome shotgun (WGS) entry which is preliminary data.</text>
</comment>
<dbReference type="EMBL" id="BJCR01000003">
    <property type="protein sequence ID" value="GCL68481.1"/>
    <property type="molecule type" value="Genomic_DNA"/>
</dbReference>
<reference evidence="1 2" key="1">
    <citation type="submission" date="2019-03" db="EMBL/GenBank/DDBJ databases">
        <title>Draft genome sequences of two Veillonella tobetsuensis clinical isolates from intraoperative bronchial fluids of elderly patients with pulmonary carcinoma.</title>
        <authorList>
            <person name="Akiyama T."/>
        </authorList>
    </citation>
    <scope>NUCLEOTIDE SEQUENCE [LARGE SCALE GENOMIC DNA]</scope>
    <source>
        <strain evidence="1 2">PAGU 1579</strain>
    </source>
</reference>